<organism evidence="1 5">
    <name type="scientific">Helicobacter cinaedi</name>
    <dbReference type="NCBI Taxonomy" id="213"/>
    <lineage>
        <taxon>Bacteria</taxon>
        <taxon>Pseudomonadati</taxon>
        <taxon>Campylobacterota</taxon>
        <taxon>Epsilonproteobacteria</taxon>
        <taxon>Campylobacterales</taxon>
        <taxon>Helicobacteraceae</taxon>
        <taxon>Helicobacter</taxon>
    </lineage>
</organism>
<sequence>MNSVEFEVRLNKIFESLFQSGFLQNVKGWNFSSAELAQIQVQLCQVATQTALNLQELDYKKQQVAMEQEKMRQELEMAISREKIQNIKLACEAIASAVQAESIKRSVVDNAAINKTNAYVSYFNVAMNAVANNAASLNSGSMLKNISDLVVRMIDKINDEPLSSNFDELLNSLVDKALNIKDLGLGNKQVKILAPKTILAPNEPITLLGLSVFTDNTAEFLYKDEVIESKLFVFQSDELGSHEVIFRVRDNSNEWIEDKIFIKVAKPKEIKGECDGY</sequence>
<protein>
    <submittedName>
        <fullName evidence="1">Uncharacterized protein</fullName>
    </submittedName>
</protein>
<dbReference type="EMBL" id="UGHZ01000006">
    <property type="protein sequence ID" value="STP13795.1"/>
    <property type="molecule type" value="Genomic_DNA"/>
</dbReference>
<accession>A0A377JLI4</accession>
<dbReference type="Proteomes" id="UP000255335">
    <property type="component" value="Unassembled WGS sequence"/>
</dbReference>
<dbReference type="AlphaFoldDB" id="A0A377JLI4"/>
<dbReference type="EMBL" id="UGHZ01000002">
    <property type="protein sequence ID" value="STP13364.1"/>
    <property type="molecule type" value="Genomic_DNA"/>
</dbReference>
<gene>
    <name evidence="1" type="ORF">NCTC12221_00018</name>
    <name evidence="2" type="ORF">NCTC12221_01437</name>
    <name evidence="3" type="ORF">NCTC12221_01856</name>
    <name evidence="4" type="ORF">NCTC12221_01873</name>
</gene>
<evidence type="ECO:0000313" key="4">
    <source>
        <dbReference type="EMBL" id="STP13795.1"/>
    </source>
</evidence>
<evidence type="ECO:0000313" key="2">
    <source>
        <dbReference type="EMBL" id="STP13364.1"/>
    </source>
</evidence>
<reference evidence="1 5" key="1">
    <citation type="submission" date="2018-06" db="EMBL/GenBank/DDBJ databases">
        <authorList>
            <consortium name="Pathogen Informatics"/>
            <person name="Doyle S."/>
        </authorList>
    </citation>
    <scope>NUCLEOTIDE SEQUENCE [LARGE SCALE GENOMIC DNA]</scope>
    <source>
        <strain evidence="1 5">NCTC12221</strain>
    </source>
</reference>
<dbReference type="EMBL" id="UGHZ01000005">
    <property type="protein sequence ID" value="STP13778.1"/>
    <property type="molecule type" value="Genomic_DNA"/>
</dbReference>
<dbReference type="RefSeq" id="WP_115025472.1">
    <property type="nucleotide sequence ID" value="NZ_UGHZ01000001.1"/>
</dbReference>
<evidence type="ECO:0000313" key="1">
    <source>
        <dbReference type="EMBL" id="STP08606.1"/>
    </source>
</evidence>
<evidence type="ECO:0000313" key="3">
    <source>
        <dbReference type="EMBL" id="STP13778.1"/>
    </source>
</evidence>
<evidence type="ECO:0000313" key="5">
    <source>
        <dbReference type="Proteomes" id="UP000255335"/>
    </source>
</evidence>
<proteinExistence type="predicted"/>
<name>A0A377JLI4_9HELI</name>
<dbReference type="EMBL" id="UGHZ01000001">
    <property type="protein sequence ID" value="STP08606.1"/>
    <property type="molecule type" value="Genomic_DNA"/>
</dbReference>